<gene>
    <name evidence="4" type="ORF">HycuGV_00130</name>
</gene>
<name>A0AAE6D0K6_9BBAC</name>
<dbReference type="GO" id="GO:0008194">
    <property type="term" value="F:UDP-glycosyltransferase activity"/>
    <property type="evidence" value="ECO:0007669"/>
    <property type="project" value="InterPro"/>
</dbReference>
<keyword evidence="2 3" id="KW-0808">Transferase</keyword>
<dbReference type="PANTHER" id="PTHR48043">
    <property type="entry name" value="EG:EG0003.4 PROTEIN-RELATED"/>
    <property type="match status" value="1"/>
</dbReference>
<dbReference type="Pfam" id="PF00201">
    <property type="entry name" value="UDPGT"/>
    <property type="match status" value="1"/>
</dbReference>
<evidence type="ECO:0000256" key="1">
    <source>
        <dbReference type="ARBA" id="ARBA00022676"/>
    </source>
</evidence>
<dbReference type="InterPro" id="IPR050271">
    <property type="entry name" value="UDP-glycosyltransferase"/>
</dbReference>
<keyword evidence="5" id="KW-1185">Reference proteome</keyword>
<comment type="similarity">
    <text evidence="3">Belongs to the UDP-glycosyltransferase family.</text>
</comment>
<dbReference type="Gene3D" id="3.40.50.2000">
    <property type="entry name" value="Glycogen Phosphorylase B"/>
    <property type="match status" value="2"/>
</dbReference>
<dbReference type="EMBL" id="MH923363">
    <property type="protein sequence ID" value="QBQ01683.1"/>
    <property type="molecule type" value="Genomic_DNA"/>
</dbReference>
<dbReference type="PANTHER" id="PTHR48043:SF145">
    <property type="entry name" value="FI06409P-RELATED"/>
    <property type="match status" value="1"/>
</dbReference>
<evidence type="ECO:0000313" key="4">
    <source>
        <dbReference type="EMBL" id="QBQ01683.1"/>
    </source>
</evidence>
<reference evidence="4" key="1">
    <citation type="journal article" date="2019" name="Genomics">
        <title>Genome sequence analysis and organization of the Hyphantria cunea granulovirus (HycuGV-Hc1) from Turkey.</title>
        <authorList>
            <person name="Gencer D."/>
            <person name="Bayramoglu Z."/>
            <person name="Nalcacioglu R."/>
            <person name="Demirbag Z."/>
            <person name="Demir I."/>
        </authorList>
    </citation>
    <scope>NUCLEOTIDE SEQUENCE</scope>
    <source>
        <strain evidence="4">Hc1</strain>
    </source>
</reference>
<protein>
    <submittedName>
        <fullName evidence="4">Egt</fullName>
    </submittedName>
</protein>
<evidence type="ECO:0000313" key="5">
    <source>
        <dbReference type="Proteomes" id="UP000831479"/>
    </source>
</evidence>
<proteinExistence type="inferred from homology"/>
<sequence length="460" mass="53162">MCSRVVLVVLCYIKWCSSANILCVFPTPAISPHTVFNVYVNKLVQANHNVTVLTPYTMNNTRITEIILVSNQFRSLMGGVGGVVVDEHMVIGFNYMRLVQALVTQFDELEVQRFLHNRGNKFDLVVVEAYLSYLLIFGHLYNAPVVQFSSGYAIPENFETMGAVARHPFKHPNIWRNFFNKEYHDQINSEIMLKAEWQRFDFEQEKILKRKFHITNIDTLKRRIKLLFVNVPTIYDNYRAVPESVQYLGKLHLSQSEEPLRDYELQKFLDGGPTVYVSFGSLIRFDYMPFVEKLRTQLCSLPYRVLLKIDPFILNGTTTKLCTLPYWMIDSFISTTTSRKILVRNWFPQRALLKHPNIVAFVTQAGVLSTDEAIDAEVPLVGVPMIGDQFFTANRYVKLGIGISVDISTEKYLASKIRAVVESPHYKRNIKKIKTIINDVPMKSAHKAVWYTNYVIRNYK</sequence>
<dbReference type="Proteomes" id="UP000831479">
    <property type="component" value="Segment"/>
</dbReference>
<dbReference type="CDD" id="cd03784">
    <property type="entry name" value="GT1_Gtf-like"/>
    <property type="match status" value="1"/>
</dbReference>
<dbReference type="InterPro" id="IPR002213">
    <property type="entry name" value="UDP_glucos_trans"/>
</dbReference>
<accession>A0AAE6D0K6</accession>
<keyword evidence="1 3" id="KW-0328">Glycosyltransferase</keyword>
<evidence type="ECO:0000256" key="2">
    <source>
        <dbReference type="ARBA" id="ARBA00022679"/>
    </source>
</evidence>
<dbReference type="SUPFAM" id="SSF53756">
    <property type="entry name" value="UDP-Glycosyltransferase/glycogen phosphorylase"/>
    <property type="match status" value="1"/>
</dbReference>
<dbReference type="InterPro" id="IPR035595">
    <property type="entry name" value="UDP_glycos_trans_CS"/>
</dbReference>
<dbReference type="PROSITE" id="PS00375">
    <property type="entry name" value="UDPGT"/>
    <property type="match status" value="1"/>
</dbReference>
<organism evidence="4 5">
    <name type="scientific">Hyphantria cunea granulovirus</name>
    <dbReference type="NCBI Taxonomy" id="307448"/>
    <lineage>
        <taxon>Viruses</taxon>
        <taxon>Viruses incertae sedis</taxon>
        <taxon>Naldaviricetes</taxon>
        <taxon>Lefavirales</taxon>
        <taxon>Baculoviridae</taxon>
        <taxon>Betabaculovirus</taxon>
        <taxon>Betabaculovirus hycuneae</taxon>
    </lineage>
</organism>
<evidence type="ECO:0000256" key="3">
    <source>
        <dbReference type="RuleBase" id="RU003718"/>
    </source>
</evidence>